<dbReference type="EMBL" id="CP043506">
    <property type="protein sequence ID" value="QEO18681.1"/>
    <property type="molecule type" value="Genomic_DNA"/>
</dbReference>
<dbReference type="EC" id="3.1.3.18" evidence="4"/>
<dbReference type="RefSeq" id="WP_149280339.1">
    <property type="nucleotide sequence ID" value="NZ_CP043506.1"/>
</dbReference>
<dbReference type="KEGG" id="acek:FLP30_10500"/>
<dbReference type="GO" id="GO:0006281">
    <property type="term" value="P:DNA repair"/>
    <property type="evidence" value="ECO:0007669"/>
    <property type="project" value="TreeGrafter"/>
</dbReference>
<name>A0A5C1YRL6_9PROT</name>
<dbReference type="PANTHER" id="PTHR43434:SF1">
    <property type="entry name" value="PHOSPHOGLYCOLATE PHOSPHATASE"/>
    <property type="match status" value="1"/>
</dbReference>
<gene>
    <name evidence="5" type="ORF">FLP30_10500</name>
</gene>
<protein>
    <recommendedName>
        <fullName evidence="4">phosphoglycolate phosphatase</fullName>
        <ecNumber evidence="4">3.1.3.18</ecNumber>
    </recommendedName>
</protein>
<accession>A0A5C1YRL6</accession>
<dbReference type="SUPFAM" id="SSF56784">
    <property type="entry name" value="HAD-like"/>
    <property type="match status" value="1"/>
</dbReference>
<comment type="catalytic activity">
    <reaction evidence="1">
        <text>2-phosphoglycolate + H2O = glycolate + phosphate</text>
        <dbReference type="Rhea" id="RHEA:14369"/>
        <dbReference type="ChEBI" id="CHEBI:15377"/>
        <dbReference type="ChEBI" id="CHEBI:29805"/>
        <dbReference type="ChEBI" id="CHEBI:43474"/>
        <dbReference type="ChEBI" id="CHEBI:58033"/>
        <dbReference type="EC" id="3.1.3.18"/>
    </reaction>
</comment>
<comment type="similarity">
    <text evidence="3">Belongs to the HAD-like hydrolase superfamily. CbbY/CbbZ/Gph/YieH family.</text>
</comment>
<sequence>MVAQRLAVFDMDGTLLDSLPDLAECCRSLLARYALPLLSDSDVRGMVGLGVQVLVHRALAESRRRYEEQEGRPAPVLVTEAEAATEFMALYAPRATRLSRLFPGTEKTLQTLRAQGWLLAICTNKPVAAANSIVDAFGLSGLFTAICGGDSFEGRKPDPRHLTGTIDQAGGQIARSVMIGDMAPDWQAAEASGCRFLYAGWGYGQQGPAGGGAVADAMANVPASLNMLLPAT</sequence>
<dbReference type="InterPro" id="IPR050155">
    <property type="entry name" value="HAD-like_hydrolase_sf"/>
</dbReference>
<evidence type="ECO:0000256" key="1">
    <source>
        <dbReference type="ARBA" id="ARBA00000830"/>
    </source>
</evidence>
<dbReference type="AlphaFoldDB" id="A0A5C1YRL6"/>
<dbReference type="PRINTS" id="PR00413">
    <property type="entry name" value="HADHALOGNASE"/>
</dbReference>
<reference evidence="5 6" key="1">
    <citation type="submission" date="2019-09" db="EMBL/GenBank/DDBJ databases">
        <title>Genome sequencing of strain KACC 21233.</title>
        <authorList>
            <person name="Heo J."/>
            <person name="Kim S.-J."/>
            <person name="Kim J.-S."/>
            <person name="Hong S.-B."/>
            <person name="Kwon S.-W."/>
        </authorList>
    </citation>
    <scope>NUCLEOTIDE SEQUENCE [LARGE SCALE GENOMIC DNA]</scope>
    <source>
        <strain evidence="5 6">KACC 21233</strain>
    </source>
</reference>
<evidence type="ECO:0000256" key="2">
    <source>
        <dbReference type="ARBA" id="ARBA00004818"/>
    </source>
</evidence>
<evidence type="ECO:0000256" key="3">
    <source>
        <dbReference type="ARBA" id="ARBA00006171"/>
    </source>
</evidence>
<dbReference type="InterPro" id="IPR006439">
    <property type="entry name" value="HAD-SF_hydro_IA"/>
</dbReference>
<organism evidence="5 6">
    <name type="scientific">Acetobacter vaccinii</name>
    <dbReference type="NCBI Taxonomy" id="2592655"/>
    <lineage>
        <taxon>Bacteria</taxon>
        <taxon>Pseudomonadati</taxon>
        <taxon>Pseudomonadota</taxon>
        <taxon>Alphaproteobacteria</taxon>
        <taxon>Acetobacterales</taxon>
        <taxon>Acetobacteraceae</taxon>
        <taxon>Acetobacter</taxon>
    </lineage>
</organism>
<comment type="pathway">
    <text evidence="2">Organic acid metabolism; glycolate biosynthesis; glycolate from 2-phosphoglycolate: step 1/1.</text>
</comment>
<dbReference type="OrthoDB" id="9793014at2"/>
<dbReference type="Gene3D" id="1.10.150.240">
    <property type="entry name" value="Putative phosphatase, domain 2"/>
    <property type="match status" value="1"/>
</dbReference>
<evidence type="ECO:0000313" key="6">
    <source>
        <dbReference type="Proteomes" id="UP000324536"/>
    </source>
</evidence>
<dbReference type="Pfam" id="PF13419">
    <property type="entry name" value="HAD_2"/>
    <property type="match status" value="1"/>
</dbReference>
<dbReference type="PANTHER" id="PTHR43434">
    <property type="entry name" value="PHOSPHOGLYCOLATE PHOSPHATASE"/>
    <property type="match status" value="1"/>
</dbReference>
<dbReference type="SFLD" id="SFLDG01129">
    <property type="entry name" value="C1.5:_HAD__Beta-PGM__Phosphata"/>
    <property type="match status" value="1"/>
</dbReference>
<dbReference type="Proteomes" id="UP000324536">
    <property type="component" value="Chromosome"/>
</dbReference>
<keyword evidence="6" id="KW-1185">Reference proteome</keyword>
<keyword evidence="5" id="KW-0378">Hydrolase</keyword>
<proteinExistence type="inferred from homology"/>
<dbReference type="InterPro" id="IPR023214">
    <property type="entry name" value="HAD_sf"/>
</dbReference>
<dbReference type="InterPro" id="IPR036412">
    <property type="entry name" value="HAD-like_sf"/>
</dbReference>
<dbReference type="GO" id="GO:0008967">
    <property type="term" value="F:phosphoglycolate phosphatase activity"/>
    <property type="evidence" value="ECO:0007669"/>
    <property type="project" value="UniProtKB-EC"/>
</dbReference>
<dbReference type="Gene3D" id="3.40.50.1000">
    <property type="entry name" value="HAD superfamily/HAD-like"/>
    <property type="match status" value="1"/>
</dbReference>
<evidence type="ECO:0000256" key="4">
    <source>
        <dbReference type="ARBA" id="ARBA00013078"/>
    </source>
</evidence>
<dbReference type="SFLD" id="SFLDS00003">
    <property type="entry name" value="Haloacid_Dehalogenase"/>
    <property type="match status" value="1"/>
</dbReference>
<dbReference type="InterPro" id="IPR041492">
    <property type="entry name" value="HAD_2"/>
</dbReference>
<dbReference type="InterPro" id="IPR023198">
    <property type="entry name" value="PGP-like_dom2"/>
</dbReference>
<dbReference type="GO" id="GO:0005829">
    <property type="term" value="C:cytosol"/>
    <property type="evidence" value="ECO:0007669"/>
    <property type="project" value="TreeGrafter"/>
</dbReference>
<evidence type="ECO:0000313" key="5">
    <source>
        <dbReference type="EMBL" id="QEO18681.1"/>
    </source>
</evidence>